<accession>A0A7N0TJ20</accession>
<dbReference type="InterPro" id="IPR045880">
    <property type="entry name" value="ZCF37"/>
</dbReference>
<feature type="transmembrane region" description="Helical" evidence="2">
    <location>
        <begin position="186"/>
        <end position="219"/>
    </location>
</feature>
<feature type="region of interest" description="Disordered" evidence="1">
    <location>
        <begin position="116"/>
        <end position="136"/>
    </location>
</feature>
<dbReference type="AlphaFoldDB" id="A0A7N0TJ20"/>
<evidence type="ECO:0000256" key="1">
    <source>
        <dbReference type="SAM" id="MobiDB-lite"/>
    </source>
</evidence>
<proteinExistence type="predicted"/>
<evidence type="ECO:0008006" key="5">
    <source>
        <dbReference type="Google" id="ProtNLM"/>
    </source>
</evidence>
<feature type="region of interest" description="Disordered" evidence="1">
    <location>
        <begin position="276"/>
        <end position="301"/>
    </location>
</feature>
<reference evidence="3" key="1">
    <citation type="submission" date="2021-01" db="UniProtKB">
        <authorList>
            <consortium name="EnsemblPlants"/>
        </authorList>
    </citation>
    <scope>IDENTIFICATION</scope>
</reference>
<keyword evidence="2" id="KW-1133">Transmembrane helix</keyword>
<evidence type="ECO:0000256" key="2">
    <source>
        <dbReference type="SAM" id="Phobius"/>
    </source>
</evidence>
<dbReference type="PANTHER" id="PTHR35275:SF1">
    <property type="entry name" value="OS07G0585900 PROTEIN"/>
    <property type="match status" value="1"/>
</dbReference>
<keyword evidence="4" id="KW-1185">Reference proteome</keyword>
<name>A0A7N0TJ20_KALFE</name>
<keyword evidence="2" id="KW-0812">Transmembrane</keyword>
<dbReference type="Proteomes" id="UP000594263">
    <property type="component" value="Unplaced"/>
</dbReference>
<dbReference type="Gramene" id="Kaladp0037s0424.1.v1.1">
    <property type="protein sequence ID" value="Kaladp0037s0424.1.v1.1.CDS.1"/>
    <property type="gene ID" value="Kaladp0037s0424.v1.1"/>
</dbReference>
<dbReference type="EnsemblPlants" id="Kaladp0037s0424.1.v1.1">
    <property type="protein sequence ID" value="Kaladp0037s0424.1.v1.1.CDS.1"/>
    <property type="gene ID" value="Kaladp0037s0424.v1.1"/>
</dbReference>
<keyword evidence="2" id="KW-0472">Membrane</keyword>
<sequence>MKPLICGCGSFHEPGDELHLCSSNNKIKKSSKCSARRCRSNEGRGVGEVKRSKNPFAARGLDKFSSLVADLTEKRQKIYAQSGDDSADLYVWFNFSGSDDCKPVILKLKDKKQQKPEKKELGVVKDKTTAHDKPEDTQSSLLAEVDNNKVVGAANAERVDRARKRSKSLLSSYYAYYTDRLRRRPLLCLLTATILTLMFLSVFGRSVTVMWITVGWYLLPTTSVPRSGARRAVVKKDFATKLSLNKKTIPKDDAPIMSPERVETGGQQGGLCSLAKKKEYVRRASENRSKMSPEKEHHKSR</sequence>
<evidence type="ECO:0000313" key="4">
    <source>
        <dbReference type="Proteomes" id="UP000594263"/>
    </source>
</evidence>
<protein>
    <recommendedName>
        <fullName evidence="5">ZCF37</fullName>
    </recommendedName>
</protein>
<evidence type="ECO:0000313" key="3">
    <source>
        <dbReference type="EnsemblPlants" id="Kaladp0037s0424.1.v1.1.CDS.1"/>
    </source>
</evidence>
<dbReference type="PANTHER" id="PTHR35275">
    <property type="entry name" value="ZCF37"/>
    <property type="match status" value="1"/>
</dbReference>
<organism evidence="3 4">
    <name type="scientific">Kalanchoe fedtschenkoi</name>
    <name type="common">Lavender scallops</name>
    <name type="synonym">South American air plant</name>
    <dbReference type="NCBI Taxonomy" id="63787"/>
    <lineage>
        <taxon>Eukaryota</taxon>
        <taxon>Viridiplantae</taxon>
        <taxon>Streptophyta</taxon>
        <taxon>Embryophyta</taxon>
        <taxon>Tracheophyta</taxon>
        <taxon>Spermatophyta</taxon>
        <taxon>Magnoliopsida</taxon>
        <taxon>eudicotyledons</taxon>
        <taxon>Gunneridae</taxon>
        <taxon>Pentapetalae</taxon>
        <taxon>Saxifragales</taxon>
        <taxon>Crassulaceae</taxon>
        <taxon>Kalanchoe</taxon>
    </lineage>
</organism>